<evidence type="ECO:0000313" key="3">
    <source>
        <dbReference type="Proteomes" id="UP000646548"/>
    </source>
</evidence>
<reference evidence="2" key="1">
    <citation type="journal article" name="BMC Genomics">
        <title>Long-read sequencing and de novo genome assembly of marine medaka (Oryzias melastigma).</title>
        <authorList>
            <person name="Liang P."/>
            <person name="Saqib H.S.A."/>
            <person name="Ni X."/>
            <person name="Shen Y."/>
        </authorList>
    </citation>
    <scope>NUCLEOTIDE SEQUENCE</scope>
    <source>
        <strain evidence="2">Bigg-433</strain>
    </source>
</reference>
<dbReference type="AlphaFoldDB" id="A0A834FQ97"/>
<keyword evidence="1" id="KW-0732">Signal</keyword>
<dbReference type="Gene3D" id="1.20.1250.10">
    <property type="match status" value="1"/>
</dbReference>
<dbReference type="Proteomes" id="UP000646548">
    <property type="component" value="Unassembled WGS sequence"/>
</dbReference>
<sequence>MFLVFTLTLVGLQWSFGLPAVVRTDFDRLWSITEILQHEVERLINKSMEYSIIFRNMPKYPEKTPSSSVSGKSFPQNLKDIFIKGHLFDFHMDEMSRHLKNLTKHPHRISPFFTAVKGTLQRLLQTVNRISESVHPEMGQLIVPAPPEFPERSFFEQRRHGTVVLFRLREWVENVQRVLREHSPSQLGEKKVSNV</sequence>
<accession>A0A834FQ97</accession>
<dbReference type="SUPFAM" id="SSF47266">
    <property type="entry name" value="4-helical cytokines"/>
    <property type="match status" value="1"/>
</dbReference>
<evidence type="ECO:0000256" key="1">
    <source>
        <dbReference type="SAM" id="SignalP"/>
    </source>
</evidence>
<gene>
    <name evidence="2" type="ORF">FQA47_017040</name>
</gene>
<proteinExistence type="predicted"/>
<dbReference type="EMBL" id="WKFB01000038">
    <property type="protein sequence ID" value="KAF6738066.1"/>
    <property type="molecule type" value="Genomic_DNA"/>
</dbReference>
<feature type="chain" id="PRO_5032561453" description="Ciliary neurotrophic factor" evidence="1">
    <location>
        <begin position="18"/>
        <end position="195"/>
    </location>
</feature>
<evidence type="ECO:0008006" key="4">
    <source>
        <dbReference type="Google" id="ProtNLM"/>
    </source>
</evidence>
<dbReference type="InterPro" id="IPR009079">
    <property type="entry name" value="4_helix_cytokine-like_core"/>
</dbReference>
<name>A0A834FQ97_ORYME</name>
<protein>
    <recommendedName>
        <fullName evidence="4">Ciliary neurotrophic factor</fullName>
    </recommendedName>
</protein>
<organism evidence="2 3">
    <name type="scientific">Oryzias melastigma</name>
    <name type="common">Marine medaka</name>
    <dbReference type="NCBI Taxonomy" id="30732"/>
    <lineage>
        <taxon>Eukaryota</taxon>
        <taxon>Metazoa</taxon>
        <taxon>Chordata</taxon>
        <taxon>Craniata</taxon>
        <taxon>Vertebrata</taxon>
        <taxon>Euteleostomi</taxon>
        <taxon>Actinopterygii</taxon>
        <taxon>Neopterygii</taxon>
        <taxon>Teleostei</taxon>
        <taxon>Neoteleostei</taxon>
        <taxon>Acanthomorphata</taxon>
        <taxon>Ovalentaria</taxon>
        <taxon>Atherinomorphae</taxon>
        <taxon>Beloniformes</taxon>
        <taxon>Adrianichthyidae</taxon>
        <taxon>Oryziinae</taxon>
        <taxon>Oryzias</taxon>
    </lineage>
</organism>
<feature type="signal peptide" evidence="1">
    <location>
        <begin position="1"/>
        <end position="17"/>
    </location>
</feature>
<comment type="caution">
    <text evidence="2">The sequence shown here is derived from an EMBL/GenBank/DDBJ whole genome shotgun (WGS) entry which is preliminary data.</text>
</comment>
<evidence type="ECO:0000313" key="2">
    <source>
        <dbReference type="EMBL" id="KAF6738066.1"/>
    </source>
</evidence>